<proteinExistence type="predicted"/>
<dbReference type="AlphaFoldDB" id="R9P9U7"/>
<dbReference type="EMBL" id="DF238815">
    <property type="protein sequence ID" value="GAC98027.1"/>
    <property type="molecule type" value="Genomic_DNA"/>
</dbReference>
<accession>R9P9U7</accession>
<keyword evidence="3" id="KW-1185">Reference proteome</keyword>
<reference evidence="3" key="1">
    <citation type="journal article" date="2013" name="Genome Announc.">
        <title>Draft genome sequence of the basidiomycetous yeast-like fungus Pseudozyma hubeiensis SY62, which produces an abundant amount of the biosurfactant mannosylerythritol lipids.</title>
        <authorList>
            <person name="Konishi M."/>
            <person name="Hatada Y."/>
            <person name="Horiuchi J."/>
        </authorList>
    </citation>
    <scope>NUCLEOTIDE SEQUENCE [LARGE SCALE GENOMIC DNA]</scope>
    <source>
        <strain evidence="3">SY62</strain>
    </source>
</reference>
<feature type="region of interest" description="Disordered" evidence="1">
    <location>
        <begin position="1"/>
        <end position="25"/>
    </location>
</feature>
<evidence type="ECO:0000256" key="1">
    <source>
        <dbReference type="SAM" id="MobiDB-lite"/>
    </source>
</evidence>
<evidence type="ECO:0000313" key="2">
    <source>
        <dbReference type="EMBL" id="GAC98027.1"/>
    </source>
</evidence>
<name>R9P9U7_PSEHS</name>
<dbReference type="RefSeq" id="XP_012191614.1">
    <property type="nucleotide sequence ID" value="XM_012336224.1"/>
</dbReference>
<dbReference type="Proteomes" id="UP000014071">
    <property type="component" value="Unassembled WGS sequence"/>
</dbReference>
<dbReference type="HOGENOM" id="CLU_2039067_0_0_1"/>
<evidence type="ECO:0000313" key="3">
    <source>
        <dbReference type="Proteomes" id="UP000014071"/>
    </source>
</evidence>
<organism evidence="2 3">
    <name type="scientific">Pseudozyma hubeiensis (strain SY62)</name>
    <name type="common">Yeast</name>
    <dbReference type="NCBI Taxonomy" id="1305764"/>
    <lineage>
        <taxon>Eukaryota</taxon>
        <taxon>Fungi</taxon>
        <taxon>Dikarya</taxon>
        <taxon>Basidiomycota</taxon>
        <taxon>Ustilaginomycotina</taxon>
        <taxon>Ustilaginomycetes</taxon>
        <taxon>Ustilaginales</taxon>
        <taxon>Ustilaginaceae</taxon>
        <taxon>Pseudozyma</taxon>
    </lineage>
</organism>
<dbReference type="GeneID" id="24110893"/>
<gene>
    <name evidence="2" type="ORF">PHSY_005615</name>
</gene>
<protein>
    <submittedName>
        <fullName evidence="2">Uncharacterized protein</fullName>
    </submittedName>
</protein>
<sequence>MVSRRKGDGRVETERSEDDAVSLSSIAQRGATAKVGHTRSKDKVTAEAARASFGCGGRNLAGCGLACHIQFDRICAAKQRVQHQYAPAAEAHSRGPNCGRRTVFPLRFFHADRRRTTRLWS</sequence>
<feature type="compositionally biased region" description="Basic and acidic residues" evidence="1">
    <location>
        <begin position="1"/>
        <end position="14"/>
    </location>
</feature>